<accession>A0ABN6PC01</accession>
<feature type="domain" description="Methyltransferase" evidence="1">
    <location>
        <begin position="47"/>
        <end position="131"/>
    </location>
</feature>
<organism evidence="2 3">
    <name type="scientific">Roseomonas fluvialis</name>
    <dbReference type="NCBI Taxonomy" id="1750527"/>
    <lineage>
        <taxon>Bacteria</taxon>
        <taxon>Pseudomonadati</taxon>
        <taxon>Pseudomonadota</taxon>
        <taxon>Alphaproteobacteria</taxon>
        <taxon>Acetobacterales</taxon>
        <taxon>Roseomonadaceae</taxon>
        <taxon>Roseomonas</taxon>
    </lineage>
</organism>
<dbReference type="EMBL" id="AP025637">
    <property type="protein sequence ID" value="BDG74888.1"/>
    <property type="molecule type" value="Genomic_DNA"/>
</dbReference>
<dbReference type="GO" id="GO:0032259">
    <property type="term" value="P:methylation"/>
    <property type="evidence" value="ECO:0007669"/>
    <property type="project" value="UniProtKB-KW"/>
</dbReference>
<name>A0ABN6PC01_9PROT</name>
<dbReference type="SUPFAM" id="SSF53335">
    <property type="entry name" value="S-adenosyl-L-methionine-dependent methyltransferases"/>
    <property type="match status" value="1"/>
</dbReference>
<keyword evidence="2" id="KW-0489">Methyltransferase</keyword>
<keyword evidence="2" id="KW-0808">Transferase</keyword>
<dbReference type="InterPro" id="IPR041698">
    <property type="entry name" value="Methyltransf_25"/>
</dbReference>
<protein>
    <submittedName>
        <fullName evidence="2">Methyltransferase</fullName>
    </submittedName>
</protein>
<dbReference type="Gene3D" id="3.40.50.150">
    <property type="entry name" value="Vaccinia Virus protein VP39"/>
    <property type="match status" value="1"/>
</dbReference>
<keyword evidence="3" id="KW-1185">Reference proteome</keyword>
<proteinExistence type="predicted"/>
<sequence length="207" mass="21667">MGGPADAIIGLYRRHGLAWAADRAAGPFVEAAWLARFVALLRPGGSVLDIGCGAGAPIGVMLTAAGFAVTGIDTSAPLLALARARLPAATWIEADMRELALGRRFDGLIAWDSFFHLAQHDQRTMFARFSAHAQLSAPLIFTSGPAHGEAIGCLRGEPLFHASLDPEEYRALLADAGFEVLAHTANDAGCGGRSVWLARHSGETGPG</sequence>
<reference evidence="2 3" key="1">
    <citation type="journal article" date="2016" name="Microbes Environ.">
        <title>Phylogenetically diverse aerobic anoxygenic phototrophic bacteria isolated from epilithic biofilms in Tama river, Japan.</title>
        <authorList>
            <person name="Hirose S."/>
            <person name="Matsuura K."/>
            <person name="Haruta S."/>
        </authorList>
    </citation>
    <scope>NUCLEOTIDE SEQUENCE [LARGE SCALE GENOMIC DNA]</scope>
    <source>
        <strain evidence="2 3">S08</strain>
    </source>
</reference>
<gene>
    <name evidence="2" type="ORF">Rmf_48170</name>
</gene>
<dbReference type="CDD" id="cd02440">
    <property type="entry name" value="AdoMet_MTases"/>
    <property type="match status" value="1"/>
</dbReference>
<dbReference type="Pfam" id="PF13649">
    <property type="entry name" value="Methyltransf_25"/>
    <property type="match status" value="1"/>
</dbReference>
<dbReference type="GO" id="GO:0008168">
    <property type="term" value="F:methyltransferase activity"/>
    <property type="evidence" value="ECO:0007669"/>
    <property type="project" value="UniProtKB-KW"/>
</dbReference>
<evidence type="ECO:0000313" key="2">
    <source>
        <dbReference type="EMBL" id="BDG74888.1"/>
    </source>
</evidence>
<dbReference type="InterPro" id="IPR029063">
    <property type="entry name" value="SAM-dependent_MTases_sf"/>
</dbReference>
<evidence type="ECO:0000259" key="1">
    <source>
        <dbReference type="Pfam" id="PF13649"/>
    </source>
</evidence>
<dbReference type="Proteomes" id="UP000831327">
    <property type="component" value="Chromosome"/>
</dbReference>
<evidence type="ECO:0000313" key="3">
    <source>
        <dbReference type="Proteomes" id="UP000831327"/>
    </source>
</evidence>